<sequence>MIKLILYTLNILNVALSIRIDPILKELQKCTVLIFEFQLTIDYAGNNKTKILYNSSANEIEWGKRVYKSQNINCTALLTVVRYPFKDVTRTTDKFSRQFETTLSNITNSVHFDMVILLFATSKTNITYWIKHLLPSEFSEMPMPSAIYVLVLYTANSEEQNLTIVSGWVECRCCTRGPQKQEEFACPQLDSCYAVMTSTFFKVTGLGKNLMWIPELQLLKGIHFLFPRPRTPESSPFSRNDPKRLMDSIGLFLFGYLNGSNVYGNSFVECPTVTYDYQFRPPKQYFYVGTRNAFKFITPDNVYSVEESFELYVKPFKPGVWVALAVTVLVLSTILQGFSGHDKFLVKEISEQFLSMGSVLLEKPVTLQKDGLGNYFNVSNLLLSMYFLMAVVITNFYKGTVKSDFTVRFPYETKWKYFGEITNHTFYVLLEEFKCETFGVEGIFKANKPFSVSLLNENGIKSVGFYYELMYDLYYLVDGYSILTKFGWKPSLYECFHDKMMIINTVMRNTHFLCGSHLKNVLLSVNNTKIAFVTTKNDLDYHWNFLQKAIAGIPQLKMKLANNRKAKDSFLRNPARFMVTVAEDELRLGAAFRLQALITFGIFGLWERWDTIKFSKPPRYAFEVNADGNEVVALGLGTSNIYLVFYLLLGGMAVSIIAVAVEFSST</sequence>
<evidence type="ECO:0000313" key="3">
    <source>
        <dbReference type="EMBL" id="CAG7687289.1"/>
    </source>
</evidence>
<protein>
    <recommendedName>
        <fullName evidence="5">Ionotropic receptor</fullName>
    </recommendedName>
</protein>
<proteinExistence type="predicted"/>
<evidence type="ECO:0000256" key="1">
    <source>
        <dbReference type="SAM" id="Phobius"/>
    </source>
</evidence>
<feature type="signal peptide" evidence="2">
    <location>
        <begin position="1"/>
        <end position="17"/>
    </location>
</feature>
<keyword evidence="2" id="KW-0732">Signal</keyword>
<comment type="caution">
    <text evidence="3">The sequence shown here is derived from an EMBL/GenBank/DDBJ whole genome shotgun (WGS) entry which is preliminary data.</text>
</comment>
<feature type="transmembrane region" description="Helical" evidence="1">
    <location>
        <begin position="375"/>
        <end position="397"/>
    </location>
</feature>
<keyword evidence="4" id="KW-1185">Reference proteome</keyword>
<reference evidence="3" key="1">
    <citation type="submission" date="2021-06" db="EMBL/GenBank/DDBJ databases">
        <authorList>
            <person name="Hodson N. C."/>
            <person name="Mongue J. A."/>
            <person name="Jaron S. K."/>
        </authorList>
    </citation>
    <scope>NUCLEOTIDE SEQUENCE</scope>
</reference>
<keyword evidence="1" id="KW-0812">Transmembrane</keyword>
<evidence type="ECO:0000256" key="2">
    <source>
        <dbReference type="SAM" id="SignalP"/>
    </source>
</evidence>
<feature type="chain" id="PRO_5035234390" description="Ionotropic receptor" evidence="2">
    <location>
        <begin position="18"/>
        <end position="666"/>
    </location>
</feature>
<dbReference type="Proteomes" id="UP000708208">
    <property type="component" value="Unassembled WGS sequence"/>
</dbReference>
<organism evidence="3 4">
    <name type="scientific">Allacma fusca</name>
    <dbReference type="NCBI Taxonomy" id="39272"/>
    <lineage>
        <taxon>Eukaryota</taxon>
        <taxon>Metazoa</taxon>
        <taxon>Ecdysozoa</taxon>
        <taxon>Arthropoda</taxon>
        <taxon>Hexapoda</taxon>
        <taxon>Collembola</taxon>
        <taxon>Symphypleona</taxon>
        <taxon>Sminthuridae</taxon>
        <taxon>Allacma</taxon>
    </lineage>
</organism>
<dbReference type="AlphaFoldDB" id="A0A8J2JGH5"/>
<evidence type="ECO:0000313" key="4">
    <source>
        <dbReference type="Proteomes" id="UP000708208"/>
    </source>
</evidence>
<feature type="transmembrane region" description="Helical" evidence="1">
    <location>
        <begin position="319"/>
        <end position="338"/>
    </location>
</feature>
<gene>
    <name evidence="3" type="ORF">AFUS01_LOCUS3225</name>
</gene>
<dbReference type="EMBL" id="CAJVCH010019281">
    <property type="protein sequence ID" value="CAG7687289.1"/>
    <property type="molecule type" value="Genomic_DNA"/>
</dbReference>
<evidence type="ECO:0008006" key="5">
    <source>
        <dbReference type="Google" id="ProtNLM"/>
    </source>
</evidence>
<name>A0A8J2JGH5_9HEXA</name>
<accession>A0A8J2JGH5</accession>
<keyword evidence="1" id="KW-1133">Transmembrane helix</keyword>
<feature type="transmembrane region" description="Helical" evidence="1">
    <location>
        <begin position="641"/>
        <end position="661"/>
    </location>
</feature>
<keyword evidence="1" id="KW-0472">Membrane</keyword>